<gene>
    <name evidence="5" type="ORF">FYC62_11440</name>
</gene>
<evidence type="ECO:0000259" key="4">
    <source>
        <dbReference type="Pfam" id="PF01551"/>
    </source>
</evidence>
<dbReference type="EMBL" id="CP043329">
    <property type="protein sequence ID" value="QEK52177.1"/>
    <property type="molecule type" value="Genomic_DNA"/>
</dbReference>
<dbReference type="KEGG" id="pej:FYC62_11440"/>
<dbReference type="PANTHER" id="PTHR21666:SF289">
    <property type="entry name" value="L-ALA--D-GLU ENDOPEPTIDASE"/>
    <property type="match status" value="1"/>
</dbReference>
<sequence length="419" mass="46833">MKYFKALIIFFLLAIGSNQLFAQTRAELERRKAQLNKDIEMINNTLKKTASSKKVTLQQLNALRAQIRLREEKIRTINSEVRLLDGQINENLNTVKSLQSQLKQLKVDYAAMIRFAQKNQGAYSKLMYIFAANDFNQAYKRMKYLQQFSEYRIKQANYIEETQNNLRGKIAVLNKNKQEKDHLLTDQQKEKNKLGNEQANQAKVVKTLTSQEKKLKQNLAQKQRDAAKLDRAIREAIQREIAIAKKKAEDEARAAAAKAKAEGKEAPVAKSSSGSILSATPEAAKLSADFVSNRGRLPWPVSNGVITDGYGKRNVVGNVTSENNGWNIRTGANASVRAVFGGTVARVLEIAGKGVVMIRHGEFFTVYQNLKTISVSAGEKVSTKQSIGTVGADEEGVSEIHFELWKGMQAQNPSLWLAN</sequence>
<dbReference type="Pfam" id="PF01551">
    <property type="entry name" value="Peptidase_M23"/>
    <property type="match status" value="1"/>
</dbReference>
<dbReference type="InterPro" id="IPR011055">
    <property type="entry name" value="Dup_hybrid_motif"/>
</dbReference>
<feature type="domain" description="M23ase beta-sheet core" evidence="4">
    <location>
        <begin position="323"/>
        <end position="413"/>
    </location>
</feature>
<feature type="signal peptide" evidence="3">
    <location>
        <begin position="1"/>
        <end position="22"/>
    </location>
</feature>
<dbReference type="AlphaFoldDB" id="A0A5C0VJB8"/>
<feature type="coiled-coil region" evidence="2">
    <location>
        <begin position="205"/>
        <end position="265"/>
    </location>
</feature>
<dbReference type="Proteomes" id="UP000323653">
    <property type="component" value="Chromosome"/>
</dbReference>
<evidence type="ECO:0000313" key="6">
    <source>
        <dbReference type="Proteomes" id="UP000323653"/>
    </source>
</evidence>
<dbReference type="Gene3D" id="6.10.250.3150">
    <property type="match status" value="1"/>
</dbReference>
<name>A0A5C0VJB8_9SPHI</name>
<organism evidence="5 6">
    <name type="scientific">Pedobacter aquae</name>
    <dbReference type="NCBI Taxonomy" id="2605747"/>
    <lineage>
        <taxon>Bacteria</taxon>
        <taxon>Pseudomonadati</taxon>
        <taxon>Bacteroidota</taxon>
        <taxon>Sphingobacteriia</taxon>
        <taxon>Sphingobacteriales</taxon>
        <taxon>Sphingobacteriaceae</taxon>
        <taxon>Pedobacter</taxon>
    </lineage>
</organism>
<evidence type="ECO:0000256" key="3">
    <source>
        <dbReference type="SAM" id="SignalP"/>
    </source>
</evidence>
<evidence type="ECO:0000313" key="5">
    <source>
        <dbReference type="EMBL" id="QEK52177.1"/>
    </source>
</evidence>
<accession>A0A5C0VJB8</accession>
<feature type="coiled-coil region" evidence="2">
    <location>
        <begin position="18"/>
        <end position="108"/>
    </location>
</feature>
<dbReference type="CDD" id="cd12797">
    <property type="entry name" value="M23_peptidase"/>
    <property type="match status" value="1"/>
</dbReference>
<reference evidence="5 6" key="1">
    <citation type="submission" date="2019-08" db="EMBL/GenBank/DDBJ databases">
        <title>Pedobacter sp. nov., isolated from Han river, South Korea.</title>
        <authorList>
            <person name="Lee D.-H."/>
            <person name="Kim Y.-S."/>
            <person name="Hwang E.-M."/>
            <person name="Le Tran T.C."/>
            <person name="Cha C.-J."/>
        </authorList>
    </citation>
    <scope>NUCLEOTIDE SEQUENCE [LARGE SCALE GENOMIC DNA]</scope>
    <source>
        <strain evidence="5 6">CJ43</strain>
    </source>
</reference>
<dbReference type="PANTHER" id="PTHR21666">
    <property type="entry name" value="PEPTIDASE-RELATED"/>
    <property type="match status" value="1"/>
</dbReference>
<dbReference type="SUPFAM" id="SSF51261">
    <property type="entry name" value="Duplicated hybrid motif"/>
    <property type="match status" value="1"/>
</dbReference>
<evidence type="ECO:0000256" key="1">
    <source>
        <dbReference type="ARBA" id="ARBA00022729"/>
    </source>
</evidence>
<dbReference type="InterPro" id="IPR016047">
    <property type="entry name" value="M23ase_b-sheet_dom"/>
</dbReference>
<keyword evidence="2" id="KW-0175">Coiled coil</keyword>
<proteinExistence type="predicted"/>
<dbReference type="RefSeq" id="WP_039448956.1">
    <property type="nucleotide sequence ID" value="NZ_CP043329.1"/>
</dbReference>
<feature type="chain" id="PRO_5022866163" evidence="3">
    <location>
        <begin position="23"/>
        <end position="419"/>
    </location>
</feature>
<dbReference type="GO" id="GO:0004222">
    <property type="term" value="F:metalloendopeptidase activity"/>
    <property type="evidence" value="ECO:0007669"/>
    <property type="project" value="TreeGrafter"/>
</dbReference>
<protein>
    <submittedName>
        <fullName evidence="5">Peptidoglycan DD-metalloendopeptidase family protein</fullName>
    </submittedName>
</protein>
<dbReference type="Gene3D" id="2.70.70.10">
    <property type="entry name" value="Glucose Permease (Domain IIA)"/>
    <property type="match status" value="1"/>
</dbReference>
<dbReference type="InterPro" id="IPR050570">
    <property type="entry name" value="Cell_wall_metabolism_enzyme"/>
</dbReference>
<keyword evidence="6" id="KW-1185">Reference proteome</keyword>
<keyword evidence="1 3" id="KW-0732">Signal</keyword>
<evidence type="ECO:0000256" key="2">
    <source>
        <dbReference type="SAM" id="Coils"/>
    </source>
</evidence>